<dbReference type="PROSITE" id="PS00109">
    <property type="entry name" value="PROTEIN_KINASE_TYR"/>
    <property type="match status" value="1"/>
</dbReference>
<dbReference type="InterPro" id="IPR011009">
    <property type="entry name" value="Kinase-like_dom_sf"/>
</dbReference>
<keyword evidence="5 6" id="KW-0067">ATP-binding</keyword>
<keyword evidence="9" id="KW-1185">Reference proteome</keyword>
<accession>A0A8B7Y2J9</accession>
<evidence type="ECO:0000313" key="9">
    <source>
        <dbReference type="Proteomes" id="UP000694845"/>
    </source>
</evidence>
<dbReference type="Pfam" id="PF00069">
    <property type="entry name" value="Pkinase"/>
    <property type="match status" value="1"/>
</dbReference>
<dbReference type="PANTHER" id="PTHR43671:SF92">
    <property type="entry name" value="SERINE_THREONINE-PROTEIN KINASE NEK10"/>
    <property type="match status" value="1"/>
</dbReference>
<dbReference type="InterPro" id="IPR000719">
    <property type="entry name" value="Prot_kinase_dom"/>
</dbReference>
<dbReference type="SMART" id="SM00185">
    <property type="entry name" value="ARM"/>
    <property type="match status" value="4"/>
</dbReference>
<name>A0A8B7Y2J9_ACAPL</name>
<dbReference type="OrthoDB" id="248923at2759"/>
<evidence type="ECO:0000313" key="11">
    <source>
        <dbReference type="RefSeq" id="XP_022087375.1"/>
    </source>
</evidence>
<dbReference type="InterPro" id="IPR050660">
    <property type="entry name" value="NEK_Ser/Thr_kinase"/>
</dbReference>
<evidence type="ECO:0000256" key="2">
    <source>
        <dbReference type="ARBA" id="ARBA00022679"/>
    </source>
</evidence>
<dbReference type="GeneID" id="110977484"/>
<gene>
    <name evidence="10 11 12 13 14 15" type="primary">LOC110977484</name>
</gene>
<sequence>MPSEDKKARQSELTKETKELTRLLELLKTPTSKQQLPSLDYDPANINNNNNVLKSGNGAQRPAKSGSCQHQSSEAVALENFSTKYQNERNFGSHKHQELFDKIFSALVKSRLCQIEWSERAPPENIVRVLLCLRMLLRDQAYQKILFKSEGVKVLSEKLHIATESYLRNGQQPFMVDILKEMTNIFQKLASDEKQRELLIAYGAHKPLVLLLSASDVLVLHCSLYALISIAQSPEPRAVIGELDCIETLLRIIQEYDMLSKKLAAVLLRTLCLESQVKEQVKICDGVPVLLSVLHCDNIKLLLDVVWCIVLLSGDLDTSNDVRIMGGIPLLLSLLQGKHFTTDRMATSSLPSASSSGRIHSLNFPEETEEVQLSDIFTLQSACCSALTELVLNDTNGQQIVQNNGIYCLGMLIFPRATTSSREAEAMTNLQKNAFRTLRFLFSMERNRQMFKRLFPPDLFETFIDVGHYVKDINAYNSLVTLVNSLADEKVQEIQLTFQEVNQNKEPSKLISGYLVYEHLGTGAFGSVYKVKKNTGENFLALKEIRYNNPAVGKTVKEKDKSIDSIVSELSIIKEHLRHPNVVRYYRTFKENENLYIVMELIEGAPLYEHFNSLKEKGEQFSEERIWHIFLQIVLALRYLHKEKKIVHRDLTPNNIMLGENDKVTITDFGLARQKQPDASKMTSVVGTILYNCPEIIQNQPYGEKADVWAAGCILYQMCMLKPPFYSSNMLALASKIVEADYEPIPADKYSPLMISTIRQCLTADPDKRPDIVQVGGLIADIMMQNMDALRTNQISLEKKLDRERKRTQRHHNEATKNMQNYHRLFLASQERYDKLANLAGSGGASSIKSDSDSNDVFESSDEQPPPNRPHHIGLNGSRSRYGLHDTDKSVESGIEEDDSCLGCDSLDSSGSSSVLGSSLNLSSSQNRGTFAVPRPPTVAKSSNGGMRSLTVDVQAVNRALAQQGLASPADTATPVTDRGRLLRSQSGSFLETLRRQSSNSGKPRPPSAAPTLTISPRKVRQISDPVLKMLHTIHKIIFICQLPPTLSPNPRRKVIERFKKALFAPQSSSVNLKNELKKLVNGSKELIDLNLCTTEASYLLKQASHEESHMQVSGEKPSIGTSLDPNDTEIGITYEQMQNFIESVLVESGYYAMSPNARNRSMPLGPIITSPPTLRRNSSYEVGST</sequence>
<feature type="compositionally biased region" description="Polar residues" evidence="7">
    <location>
        <begin position="984"/>
        <end position="1002"/>
    </location>
</feature>
<dbReference type="GO" id="GO:0005524">
    <property type="term" value="F:ATP binding"/>
    <property type="evidence" value="ECO:0007669"/>
    <property type="project" value="UniProtKB-UniRule"/>
</dbReference>
<dbReference type="RefSeq" id="XP_022087394.1">
    <property type="nucleotide sequence ID" value="XM_022231702.1"/>
</dbReference>
<feature type="binding site" evidence="6">
    <location>
        <position position="543"/>
    </location>
    <ligand>
        <name>ATP</name>
        <dbReference type="ChEBI" id="CHEBI:30616"/>
    </ligand>
</feature>
<evidence type="ECO:0000256" key="7">
    <source>
        <dbReference type="SAM" id="MobiDB-lite"/>
    </source>
</evidence>
<evidence type="ECO:0000313" key="12">
    <source>
        <dbReference type="RefSeq" id="XP_022087385.1"/>
    </source>
</evidence>
<dbReference type="Gene3D" id="1.10.510.10">
    <property type="entry name" value="Transferase(Phosphotransferase) domain 1"/>
    <property type="match status" value="1"/>
</dbReference>
<dbReference type="SUPFAM" id="SSF48371">
    <property type="entry name" value="ARM repeat"/>
    <property type="match status" value="1"/>
</dbReference>
<dbReference type="PROSITE" id="PS50011">
    <property type="entry name" value="PROTEIN_KINASE_DOM"/>
    <property type="match status" value="1"/>
</dbReference>
<keyword evidence="4" id="KW-0418">Kinase</keyword>
<dbReference type="KEGG" id="aplc:110977484"/>
<feature type="region of interest" description="Disordered" evidence="7">
    <location>
        <begin position="913"/>
        <end position="945"/>
    </location>
</feature>
<dbReference type="FunFam" id="1.25.10.10:FF:000612">
    <property type="entry name" value="Serine/threonine-protein kinase Nek10"/>
    <property type="match status" value="1"/>
</dbReference>
<keyword evidence="3 6" id="KW-0547">Nucleotide-binding</keyword>
<dbReference type="InterPro" id="IPR011989">
    <property type="entry name" value="ARM-like"/>
</dbReference>
<evidence type="ECO:0000256" key="4">
    <source>
        <dbReference type="ARBA" id="ARBA00022777"/>
    </source>
</evidence>
<evidence type="ECO:0000256" key="5">
    <source>
        <dbReference type="ARBA" id="ARBA00022840"/>
    </source>
</evidence>
<comment type="similarity">
    <text evidence="1">Belongs to the protein kinase superfamily. NEK Ser/Thr protein kinase family. NIMA subfamily.</text>
</comment>
<keyword evidence="2" id="KW-0808">Transferase</keyword>
<dbReference type="GO" id="GO:0004674">
    <property type="term" value="F:protein serine/threonine kinase activity"/>
    <property type="evidence" value="ECO:0007669"/>
    <property type="project" value="TreeGrafter"/>
</dbReference>
<dbReference type="Proteomes" id="UP000694845">
    <property type="component" value="Unplaced"/>
</dbReference>
<dbReference type="PANTHER" id="PTHR43671">
    <property type="entry name" value="SERINE/THREONINE-PROTEIN KINASE NEK"/>
    <property type="match status" value="1"/>
</dbReference>
<feature type="compositionally biased region" description="Low complexity" evidence="7">
    <location>
        <begin position="913"/>
        <end position="925"/>
    </location>
</feature>
<feature type="region of interest" description="Disordered" evidence="7">
    <location>
        <begin position="29"/>
        <end position="68"/>
    </location>
</feature>
<feature type="compositionally biased region" description="Acidic residues" evidence="7">
    <location>
        <begin position="853"/>
        <end position="862"/>
    </location>
</feature>
<evidence type="ECO:0000256" key="1">
    <source>
        <dbReference type="ARBA" id="ARBA00010886"/>
    </source>
</evidence>
<dbReference type="FunFam" id="1.10.510.10:FF:001213">
    <property type="entry name" value="serine/threonine-protein kinase Nek10"/>
    <property type="match status" value="1"/>
</dbReference>
<feature type="compositionally biased region" description="Polar residues" evidence="7">
    <location>
        <begin position="1171"/>
        <end position="1186"/>
    </location>
</feature>
<dbReference type="GO" id="GO:1902749">
    <property type="term" value="P:regulation of cell cycle G2/M phase transition"/>
    <property type="evidence" value="ECO:0007669"/>
    <property type="project" value="TreeGrafter"/>
</dbReference>
<protein>
    <submittedName>
        <fullName evidence="10 11">Serine/threonine-protein kinase Nek10-like isoform X1</fullName>
    </submittedName>
</protein>
<dbReference type="SUPFAM" id="SSF56112">
    <property type="entry name" value="Protein kinase-like (PK-like)"/>
    <property type="match status" value="1"/>
</dbReference>
<feature type="region of interest" description="Disordered" evidence="7">
    <location>
        <begin position="965"/>
        <end position="1015"/>
    </location>
</feature>
<dbReference type="InterPro" id="IPR008266">
    <property type="entry name" value="Tyr_kinase_AS"/>
</dbReference>
<feature type="region of interest" description="Disordered" evidence="7">
    <location>
        <begin position="799"/>
        <end position="819"/>
    </location>
</feature>
<dbReference type="RefSeq" id="XP_022087375.1">
    <property type="nucleotide sequence ID" value="XM_022231683.1"/>
</dbReference>
<dbReference type="CTD" id="152110"/>
<proteinExistence type="inferred from homology"/>
<evidence type="ECO:0000313" key="10">
    <source>
        <dbReference type="RefSeq" id="XP_022087366.1"/>
    </source>
</evidence>
<feature type="domain" description="Protein kinase" evidence="8">
    <location>
        <begin position="514"/>
        <end position="784"/>
    </location>
</feature>
<evidence type="ECO:0000313" key="14">
    <source>
        <dbReference type="RefSeq" id="XP_022087403.1"/>
    </source>
</evidence>
<feature type="region of interest" description="Disordered" evidence="7">
    <location>
        <begin position="840"/>
        <end position="900"/>
    </location>
</feature>
<evidence type="ECO:0000259" key="8">
    <source>
        <dbReference type="PROSITE" id="PS50011"/>
    </source>
</evidence>
<dbReference type="RefSeq" id="XP_022087403.1">
    <property type="nucleotide sequence ID" value="XM_022231711.1"/>
</dbReference>
<dbReference type="InterPro" id="IPR000225">
    <property type="entry name" value="Armadillo"/>
</dbReference>
<dbReference type="RefSeq" id="XP_022087366.1">
    <property type="nucleotide sequence ID" value="XM_022231674.1"/>
</dbReference>
<evidence type="ECO:0000313" key="15">
    <source>
        <dbReference type="RefSeq" id="XP_022087412.1"/>
    </source>
</evidence>
<dbReference type="InterPro" id="IPR016024">
    <property type="entry name" value="ARM-type_fold"/>
</dbReference>
<evidence type="ECO:0000256" key="3">
    <source>
        <dbReference type="ARBA" id="ARBA00022741"/>
    </source>
</evidence>
<feature type="compositionally biased region" description="Basic and acidic residues" evidence="7">
    <location>
        <begin position="799"/>
        <end position="815"/>
    </location>
</feature>
<dbReference type="AlphaFoldDB" id="A0A8B7Y2J9"/>
<dbReference type="Gene3D" id="1.25.10.10">
    <property type="entry name" value="Leucine-rich Repeat Variant"/>
    <property type="match status" value="1"/>
</dbReference>
<evidence type="ECO:0000256" key="6">
    <source>
        <dbReference type="PROSITE-ProRule" id="PRU10141"/>
    </source>
</evidence>
<dbReference type="RefSeq" id="XP_022087412.1">
    <property type="nucleotide sequence ID" value="XM_022231720.1"/>
</dbReference>
<organism evidence="9 14">
    <name type="scientific">Acanthaster planci</name>
    <name type="common">Crown-of-thorns starfish</name>
    <dbReference type="NCBI Taxonomy" id="133434"/>
    <lineage>
        <taxon>Eukaryota</taxon>
        <taxon>Metazoa</taxon>
        <taxon>Echinodermata</taxon>
        <taxon>Eleutherozoa</taxon>
        <taxon>Asterozoa</taxon>
        <taxon>Asteroidea</taxon>
        <taxon>Valvatacea</taxon>
        <taxon>Valvatida</taxon>
        <taxon>Acanthasteridae</taxon>
        <taxon>Acanthaster</taxon>
    </lineage>
</organism>
<feature type="region of interest" description="Disordered" evidence="7">
    <location>
        <begin position="1164"/>
        <end position="1186"/>
    </location>
</feature>
<reference evidence="10 11" key="1">
    <citation type="submission" date="2025-04" db="UniProtKB">
        <authorList>
            <consortium name="RefSeq"/>
        </authorList>
    </citation>
    <scope>IDENTIFICATION</scope>
</reference>
<dbReference type="PROSITE" id="PS00107">
    <property type="entry name" value="PROTEIN_KINASE_ATP"/>
    <property type="match status" value="1"/>
</dbReference>
<evidence type="ECO:0000313" key="13">
    <source>
        <dbReference type="RefSeq" id="XP_022087394.1"/>
    </source>
</evidence>
<dbReference type="RefSeq" id="XP_022087385.1">
    <property type="nucleotide sequence ID" value="XM_022231693.1"/>
</dbReference>
<dbReference type="InterPro" id="IPR017441">
    <property type="entry name" value="Protein_kinase_ATP_BS"/>
</dbReference>